<reference evidence="1 2" key="1">
    <citation type="submission" date="2020-05" db="EMBL/GenBank/DDBJ databases">
        <title>Identification and distribution of gene clusters putatively required for synthesis of sphingolipid metabolism inhibitors in phylogenetically diverse species of the filamentous fungus Fusarium.</title>
        <authorList>
            <person name="Kim H.-S."/>
            <person name="Busman M."/>
            <person name="Brown D.W."/>
            <person name="Divon H."/>
            <person name="Uhlig S."/>
            <person name="Proctor R.H."/>
        </authorList>
    </citation>
    <scope>NUCLEOTIDE SEQUENCE [LARGE SCALE GENOMIC DNA]</scope>
    <source>
        <strain evidence="1 2">NRRL 20693</strain>
    </source>
</reference>
<dbReference type="Proteomes" id="UP000567885">
    <property type="component" value="Unassembled WGS sequence"/>
</dbReference>
<dbReference type="EMBL" id="JAAGWQ010000012">
    <property type="protein sequence ID" value="KAF5679445.1"/>
    <property type="molecule type" value="Genomic_DNA"/>
</dbReference>
<dbReference type="AlphaFoldDB" id="A0A8H5X219"/>
<keyword evidence="2" id="KW-1185">Reference proteome</keyword>
<evidence type="ECO:0000313" key="1">
    <source>
        <dbReference type="EMBL" id="KAF5679445.1"/>
    </source>
</evidence>
<sequence>MAPFPFLELPTEVQLKIIREYLPALIVPEHKTPTSVFSLGERVTIDNLNESCDEIRVLIKSIRKLVGASEDVQFELDPERDMLLVWDMCLPKCNLSRIDQPLTPPVDVWLDAHALPIRRLLTVFENIMELANIDTKNELHIEEWCGHEFDGPEDVYEKWRRSPFATHLPIFCRFPIIEELALSVQIAPKVWHIDSFQMFGPDIVAPRNSNQGWGLARCGHDPVAAKYFADRGITADTGLEWKFRPSLYRYSSNEISQLQDLQKIDRNDNRTNYKPRIGLYGFSRGTMSQGGLWAGFRYYTDTGEVYFTPLSWSEVEHIVHRLSVPQGPVRVLPGNQDPQLIARLWIVRPSDKVPPNKPHHCWLKVKQWEEGDPEWVSGLMTM</sequence>
<dbReference type="OrthoDB" id="5090029at2759"/>
<gene>
    <name evidence="1" type="ORF">FHETE_862</name>
</gene>
<name>A0A8H5X219_FUSHE</name>
<protein>
    <submittedName>
        <fullName evidence="1">Uncharacterized protein</fullName>
    </submittedName>
</protein>
<accession>A0A8H5X219</accession>
<proteinExistence type="predicted"/>
<comment type="caution">
    <text evidence="1">The sequence shown here is derived from an EMBL/GenBank/DDBJ whole genome shotgun (WGS) entry which is preliminary data.</text>
</comment>
<organism evidence="1 2">
    <name type="scientific">Fusarium heterosporum</name>
    <dbReference type="NCBI Taxonomy" id="42747"/>
    <lineage>
        <taxon>Eukaryota</taxon>
        <taxon>Fungi</taxon>
        <taxon>Dikarya</taxon>
        <taxon>Ascomycota</taxon>
        <taxon>Pezizomycotina</taxon>
        <taxon>Sordariomycetes</taxon>
        <taxon>Hypocreomycetidae</taxon>
        <taxon>Hypocreales</taxon>
        <taxon>Nectriaceae</taxon>
        <taxon>Fusarium</taxon>
        <taxon>Fusarium heterosporum species complex</taxon>
    </lineage>
</organism>
<evidence type="ECO:0000313" key="2">
    <source>
        <dbReference type="Proteomes" id="UP000567885"/>
    </source>
</evidence>